<feature type="domain" description="Dienelactone hydrolase" evidence="1">
    <location>
        <begin position="4"/>
        <end position="186"/>
    </location>
</feature>
<dbReference type="SUPFAM" id="SSF53474">
    <property type="entry name" value="alpha/beta-Hydrolases"/>
    <property type="match status" value="1"/>
</dbReference>
<dbReference type="PANTHER" id="PTHR46623">
    <property type="entry name" value="CARBOXYMETHYLENEBUTENOLIDASE-RELATED"/>
    <property type="match status" value="1"/>
</dbReference>
<dbReference type="Pfam" id="PF01738">
    <property type="entry name" value="DLH"/>
    <property type="match status" value="1"/>
</dbReference>
<evidence type="ECO:0000259" key="1">
    <source>
        <dbReference type="Pfam" id="PF01738"/>
    </source>
</evidence>
<dbReference type="InterPro" id="IPR029058">
    <property type="entry name" value="AB_hydrolase_fold"/>
</dbReference>
<name>A0A6J4SV47_9ACTN</name>
<evidence type="ECO:0000313" key="2">
    <source>
        <dbReference type="EMBL" id="CAA9505993.1"/>
    </source>
</evidence>
<dbReference type="Gene3D" id="3.40.50.1820">
    <property type="entry name" value="alpha/beta hydrolase"/>
    <property type="match status" value="1"/>
</dbReference>
<gene>
    <name evidence="2" type="ORF">AVDCRST_MAG69-2207</name>
</gene>
<accession>A0A6J4SV47</accession>
<organism evidence="2">
    <name type="scientific">uncultured Solirubrobacteraceae bacterium</name>
    <dbReference type="NCBI Taxonomy" id="1162706"/>
    <lineage>
        <taxon>Bacteria</taxon>
        <taxon>Bacillati</taxon>
        <taxon>Actinomycetota</taxon>
        <taxon>Thermoleophilia</taxon>
        <taxon>Solirubrobacterales</taxon>
        <taxon>Solirubrobacteraceae</taxon>
        <taxon>environmental samples</taxon>
    </lineage>
</organism>
<dbReference type="GO" id="GO:0016787">
    <property type="term" value="F:hydrolase activity"/>
    <property type="evidence" value="ECO:0007669"/>
    <property type="project" value="InterPro"/>
</dbReference>
<reference evidence="2" key="1">
    <citation type="submission" date="2020-02" db="EMBL/GenBank/DDBJ databases">
        <authorList>
            <person name="Meier V. D."/>
        </authorList>
    </citation>
    <scope>NUCLEOTIDE SEQUENCE</scope>
    <source>
        <strain evidence="2">AVDCRST_MAG69</strain>
    </source>
</reference>
<dbReference type="InterPro" id="IPR002925">
    <property type="entry name" value="Dienelactn_hydro"/>
</dbReference>
<dbReference type="PANTHER" id="PTHR46623:SF6">
    <property type="entry name" value="ALPHA_BETA-HYDROLASES SUPERFAMILY PROTEIN"/>
    <property type="match status" value="1"/>
</dbReference>
<sequence>MSEIVVFHSAYGLRPSVLDFAETLRGDAHTVHTPDLYDGAVFDTLEEAVAERDEVGIGGLIERASAAVKGLPAELAYAGFSMGCGPAQLLAQTRPGARGAFLMHGALPSQALGAPWPADVPIEVHGMEGDALFDVEAARRLTSEAAEGTLHLYPGEAHLFADAGLPDYDQAAAALLRERALAFFTHI</sequence>
<dbReference type="AlphaFoldDB" id="A0A6J4SV47"/>
<dbReference type="InterPro" id="IPR051049">
    <property type="entry name" value="Dienelactone_hydrolase-like"/>
</dbReference>
<protein>
    <recommendedName>
        <fullName evidence="1">Dienelactone hydrolase domain-containing protein</fullName>
    </recommendedName>
</protein>
<dbReference type="EMBL" id="CADCVP010000236">
    <property type="protein sequence ID" value="CAA9505993.1"/>
    <property type="molecule type" value="Genomic_DNA"/>
</dbReference>
<proteinExistence type="predicted"/>